<organism evidence="1 2">
    <name type="scientific">Albugo candida</name>
    <dbReference type="NCBI Taxonomy" id="65357"/>
    <lineage>
        <taxon>Eukaryota</taxon>
        <taxon>Sar</taxon>
        <taxon>Stramenopiles</taxon>
        <taxon>Oomycota</taxon>
        <taxon>Peronosporomycetes</taxon>
        <taxon>Albuginales</taxon>
        <taxon>Albuginaceae</taxon>
        <taxon>Albugo</taxon>
    </lineage>
</organism>
<dbReference type="AlphaFoldDB" id="A0A024GCR0"/>
<dbReference type="EMBL" id="CAIX01000075">
    <property type="protein sequence ID" value="CCI44650.1"/>
    <property type="molecule type" value="Genomic_DNA"/>
</dbReference>
<proteinExistence type="predicted"/>
<evidence type="ECO:0000313" key="1">
    <source>
        <dbReference type="EMBL" id="CCI44650.1"/>
    </source>
</evidence>
<gene>
    <name evidence="1" type="ORF">BN9_054590</name>
</gene>
<evidence type="ECO:0000313" key="2">
    <source>
        <dbReference type="Proteomes" id="UP000053237"/>
    </source>
</evidence>
<protein>
    <submittedName>
        <fullName evidence="1">Uncharacterized protein</fullName>
    </submittedName>
</protein>
<sequence length="156" mass="18328">MATALSKHKWVECALHHSAAYFQRPHEDHARTAERDSSAPVRSIAYAWNLACDPQPVFCECCMSVDSAKVVRKKAHSKVMDRNVQYDFDRVLLHLYLFFVLENLEFLVSRMNVCIRIDMYSVEYTSWKWTFASLQSFDEIVDFQRDGNLPWMILIK</sequence>
<reference evidence="1 2" key="1">
    <citation type="submission" date="2012-05" db="EMBL/GenBank/DDBJ databases">
        <title>Recombination and specialization in a pathogen metapopulation.</title>
        <authorList>
            <person name="Gardiner A."/>
            <person name="Kemen E."/>
            <person name="Schultz-Larsen T."/>
            <person name="MacLean D."/>
            <person name="Van Oosterhout C."/>
            <person name="Jones J.D.G."/>
        </authorList>
    </citation>
    <scope>NUCLEOTIDE SEQUENCE [LARGE SCALE GENOMIC DNA]</scope>
    <source>
        <strain evidence="1 2">Ac Nc2</strain>
    </source>
</reference>
<dbReference type="Proteomes" id="UP000053237">
    <property type="component" value="Unassembled WGS sequence"/>
</dbReference>
<name>A0A024GCR0_9STRA</name>
<keyword evidence="2" id="KW-1185">Reference proteome</keyword>
<accession>A0A024GCR0</accession>
<comment type="caution">
    <text evidence="1">The sequence shown here is derived from an EMBL/GenBank/DDBJ whole genome shotgun (WGS) entry which is preliminary data.</text>
</comment>
<dbReference type="InParanoid" id="A0A024GCR0"/>